<dbReference type="InterPro" id="IPR051048">
    <property type="entry name" value="Peptidase_S8/S53_subtilisin"/>
</dbReference>
<dbReference type="InterPro" id="IPR015500">
    <property type="entry name" value="Peptidase_S8_subtilisin-rel"/>
</dbReference>
<dbReference type="PROSITE" id="PS00138">
    <property type="entry name" value="SUBTILASE_SER"/>
    <property type="match status" value="1"/>
</dbReference>
<dbReference type="Gene3D" id="3.40.50.200">
    <property type="entry name" value="Peptidase S8/S53 domain"/>
    <property type="match status" value="1"/>
</dbReference>
<accession>A0A7S2HNE7</accession>
<feature type="active site" description="Charge relay system" evidence="7">
    <location>
        <position position="386"/>
    </location>
</feature>
<dbReference type="AlphaFoldDB" id="A0A7S2HNE7"/>
<dbReference type="PRINTS" id="PR00723">
    <property type="entry name" value="SUBTILISIN"/>
</dbReference>
<comment type="similarity">
    <text evidence="1 7">Belongs to the peptidase S8 family.</text>
</comment>
<dbReference type="SUPFAM" id="SSF52743">
    <property type="entry name" value="Subtilisin-like"/>
    <property type="match status" value="1"/>
</dbReference>
<evidence type="ECO:0000256" key="2">
    <source>
        <dbReference type="ARBA" id="ARBA00022670"/>
    </source>
</evidence>
<feature type="active site" description="Charge relay system" evidence="7">
    <location>
        <position position="615"/>
    </location>
</feature>
<dbReference type="CDD" id="cd04842">
    <property type="entry name" value="Peptidases_S8_Kp43_protease"/>
    <property type="match status" value="1"/>
</dbReference>
<evidence type="ECO:0000259" key="8">
    <source>
        <dbReference type="Pfam" id="PF00082"/>
    </source>
</evidence>
<dbReference type="PANTHER" id="PTHR43399:SF4">
    <property type="entry name" value="CELL WALL-ASSOCIATED PROTEASE"/>
    <property type="match status" value="1"/>
</dbReference>
<evidence type="ECO:0000256" key="5">
    <source>
        <dbReference type="ARBA" id="ARBA00023529"/>
    </source>
</evidence>
<dbReference type="EC" id="3.4.21.62" evidence="6"/>
<keyword evidence="4 7" id="KW-0720">Serine protease</keyword>
<evidence type="ECO:0000256" key="3">
    <source>
        <dbReference type="ARBA" id="ARBA00022801"/>
    </source>
</evidence>
<dbReference type="InterPro" id="IPR034058">
    <property type="entry name" value="TagA/B/C/D_pept_dom"/>
</dbReference>
<gene>
    <name evidence="9" type="ORF">HTAM1171_LOCUS6579</name>
</gene>
<dbReference type="InterPro" id="IPR023828">
    <property type="entry name" value="Peptidase_S8_Ser-AS"/>
</dbReference>
<sequence>MPQDKVTLSYNYYASSQPLSQGRQVRPTMRTIIAQFTFLLLCVLIRPSSSQCKSRALTVEEYLDLADTELLGSDFCATLSEAECFATAEETWADLNEEEWSLGQIHYEEKGVWHPYGFCHVGPGMTGNERKTALMNSLNASIAELTSVPATTFTTIRLNVDKLKLDSKRNVAVLSNTEDRFCGVIRLPEPFACNIADLDSNDENVTNIIIQPLHQYMKIGSGTFDAMREIFDDTNNVGSTDLVFDFTLCPGAAEEIGIHSTQSDRDITEGFVEWAIRETNNIMCSKVYENRVTVSFARGDPDLSNDPDTLTIKFGTAEDSSLDFFCSVGLVKGVASLPTICFVELERESEAENDDATYVTQSGIPNYKPIFDAGITGEGQIVAVSDTGLDINNCYFEQSIFPSSRQNNGRLKVVQYISHADSRDDNNGHGTHVCGTIAGYSQEGSRGNGVAKNAKIAFMDIGVTGESFLRIPPDIELLDTGRGGGYADNAHIHSVSWGTPVTDVNRKSANGYTTRARNFDNYMLKNDDFLIVVAAGNDGQFNVANSVGTPATAKNVISVGAHLNDVLSMNRVAAFSSRGPTQDGRRKPDLLAPGQSLYSAAGNSVCSLTRKSGTSMATPATSGSAALIREYFEEGWWPEGKKGSGDSIQPSGALVKAILMNGAQWVTSVDNPSQYSSTVQRYDYSQGFGRISLVDSIYIAKRTNVFLDGAEDIIQDGDKRVYTRAITRAGGCSYPEFRATLVWTDEGAVPSCRNCLVNDLDLLVIKKGNRTSDTVFYPNGENRRDNVNNAERVIVPFVQEGDVFEVRVEGTNLANNEQKYALVMTGCLNFVDSRGFIFEPPEQSGAEDIKTRSIYTVAIVVGGAIFALLL</sequence>
<keyword evidence="3 7" id="KW-0378">Hydrolase</keyword>
<name>A0A7S2HNE7_9STRA</name>
<dbReference type="GO" id="GO:0004252">
    <property type="term" value="F:serine-type endopeptidase activity"/>
    <property type="evidence" value="ECO:0007669"/>
    <property type="project" value="UniProtKB-UniRule"/>
</dbReference>
<comment type="catalytic activity">
    <reaction evidence="5">
        <text>Hydrolysis of proteins with broad specificity for peptide bonds, and a preference for a large uncharged residue in P1. Hydrolyzes peptide amides.</text>
        <dbReference type="EC" id="3.4.21.62"/>
    </reaction>
</comment>
<proteinExistence type="inferred from homology"/>
<evidence type="ECO:0000256" key="6">
    <source>
        <dbReference type="ARBA" id="ARBA00023619"/>
    </source>
</evidence>
<dbReference type="InterPro" id="IPR022398">
    <property type="entry name" value="Peptidase_S8_His-AS"/>
</dbReference>
<organism evidence="9">
    <name type="scientific">Helicotheca tamesis</name>
    <dbReference type="NCBI Taxonomy" id="374047"/>
    <lineage>
        <taxon>Eukaryota</taxon>
        <taxon>Sar</taxon>
        <taxon>Stramenopiles</taxon>
        <taxon>Ochrophyta</taxon>
        <taxon>Bacillariophyta</taxon>
        <taxon>Mediophyceae</taxon>
        <taxon>Lithodesmiophycidae</taxon>
        <taxon>Lithodesmiales</taxon>
        <taxon>Lithodesmiaceae</taxon>
        <taxon>Helicotheca</taxon>
    </lineage>
</organism>
<dbReference type="PROSITE" id="PS51892">
    <property type="entry name" value="SUBTILASE"/>
    <property type="match status" value="1"/>
</dbReference>
<reference evidence="9" key="1">
    <citation type="submission" date="2021-01" db="EMBL/GenBank/DDBJ databases">
        <authorList>
            <person name="Corre E."/>
            <person name="Pelletier E."/>
            <person name="Niang G."/>
            <person name="Scheremetjew M."/>
            <person name="Finn R."/>
            <person name="Kale V."/>
            <person name="Holt S."/>
            <person name="Cochrane G."/>
            <person name="Meng A."/>
            <person name="Brown T."/>
            <person name="Cohen L."/>
        </authorList>
    </citation>
    <scope>NUCLEOTIDE SEQUENCE</scope>
    <source>
        <strain evidence="9">CCMP826</strain>
    </source>
</reference>
<evidence type="ECO:0000256" key="4">
    <source>
        <dbReference type="ARBA" id="ARBA00022825"/>
    </source>
</evidence>
<dbReference type="InterPro" id="IPR008979">
    <property type="entry name" value="Galactose-bd-like_sf"/>
</dbReference>
<dbReference type="Pfam" id="PF00082">
    <property type="entry name" value="Peptidase_S8"/>
    <property type="match status" value="1"/>
</dbReference>
<dbReference type="PANTHER" id="PTHR43399">
    <property type="entry name" value="SUBTILISIN-RELATED"/>
    <property type="match status" value="1"/>
</dbReference>
<feature type="domain" description="Peptidase S8/S53" evidence="8">
    <location>
        <begin position="377"/>
        <end position="689"/>
    </location>
</feature>
<feature type="active site" description="Charge relay system" evidence="7">
    <location>
        <position position="429"/>
    </location>
</feature>
<keyword evidence="2 7" id="KW-0645">Protease</keyword>
<dbReference type="EMBL" id="HBGV01010671">
    <property type="protein sequence ID" value="CAD9495618.1"/>
    <property type="molecule type" value="Transcribed_RNA"/>
</dbReference>
<evidence type="ECO:0000313" key="9">
    <source>
        <dbReference type="EMBL" id="CAD9495618.1"/>
    </source>
</evidence>
<dbReference type="InterPro" id="IPR000209">
    <property type="entry name" value="Peptidase_S8/S53_dom"/>
</dbReference>
<dbReference type="InterPro" id="IPR036852">
    <property type="entry name" value="Peptidase_S8/S53_dom_sf"/>
</dbReference>
<dbReference type="GO" id="GO:0006508">
    <property type="term" value="P:proteolysis"/>
    <property type="evidence" value="ECO:0007669"/>
    <property type="project" value="UniProtKB-KW"/>
</dbReference>
<dbReference type="Gene3D" id="2.60.120.380">
    <property type="match status" value="1"/>
</dbReference>
<evidence type="ECO:0000256" key="7">
    <source>
        <dbReference type="PROSITE-ProRule" id="PRU01240"/>
    </source>
</evidence>
<dbReference type="SUPFAM" id="SSF49785">
    <property type="entry name" value="Galactose-binding domain-like"/>
    <property type="match status" value="1"/>
</dbReference>
<protein>
    <recommendedName>
        <fullName evidence="6">subtilisin</fullName>
        <ecNumber evidence="6">3.4.21.62</ecNumber>
    </recommendedName>
</protein>
<evidence type="ECO:0000256" key="1">
    <source>
        <dbReference type="ARBA" id="ARBA00011073"/>
    </source>
</evidence>
<dbReference type="PROSITE" id="PS00137">
    <property type="entry name" value="SUBTILASE_HIS"/>
    <property type="match status" value="1"/>
</dbReference>